<accession>A0A8H7JBK9</accession>
<dbReference type="EMBL" id="RZGK01000003">
    <property type="protein sequence ID" value="KAF9700576.1"/>
    <property type="molecule type" value="Genomic_DNA"/>
</dbReference>
<name>A0A8H7JBK9_9PLEO</name>
<dbReference type="OrthoDB" id="5422613at2759"/>
<feature type="chain" id="PRO_5034347642" evidence="1">
    <location>
        <begin position="18"/>
        <end position="128"/>
    </location>
</feature>
<organism evidence="2 3">
    <name type="scientific">Ascochyta lentis</name>
    <dbReference type="NCBI Taxonomy" id="205686"/>
    <lineage>
        <taxon>Eukaryota</taxon>
        <taxon>Fungi</taxon>
        <taxon>Dikarya</taxon>
        <taxon>Ascomycota</taxon>
        <taxon>Pezizomycotina</taxon>
        <taxon>Dothideomycetes</taxon>
        <taxon>Pleosporomycetidae</taxon>
        <taxon>Pleosporales</taxon>
        <taxon>Pleosporineae</taxon>
        <taxon>Didymellaceae</taxon>
        <taxon>Ascochyta</taxon>
    </lineage>
</organism>
<reference evidence="2" key="2">
    <citation type="submission" date="2020-09" db="EMBL/GenBank/DDBJ databases">
        <title>Reference genome assembly for Australian Ascochyta lentis isolate Al4.</title>
        <authorList>
            <person name="Lee R.C."/>
            <person name="Farfan-Caceres L.M."/>
            <person name="Debler J.W."/>
            <person name="Williams A.H."/>
            <person name="Henares B.M."/>
        </authorList>
    </citation>
    <scope>NUCLEOTIDE SEQUENCE</scope>
    <source>
        <strain evidence="2">Al4</strain>
    </source>
</reference>
<protein>
    <submittedName>
        <fullName evidence="2">Uncharacterized protein</fullName>
    </submittedName>
</protein>
<gene>
    <name evidence="2" type="ORF">EKO04_002052</name>
</gene>
<keyword evidence="1" id="KW-0732">Signal</keyword>
<evidence type="ECO:0000313" key="3">
    <source>
        <dbReference type="Proteomes" id="UP000651452"/>
    </source>
</evidence>
<dbReference type="AlphaFoldDB" id="A0A8H7JBK9"/>
<comment type="caution">
    <text evidence="2">The sequence shown here is derived from an EMBL/GenBank/DDBJ whole genome shotgun (WGS) entry which is preliminary data.</text>
</comment>
<dbReference type="Proteomes" id="UP000651452">
    <property type="component" value="Unassembled WGS sequence"/>
</dbReference>
<evidence type="ECO:0000256" key="1">
    <source>
        <dbReference type="SAM" id="SignalP"/>
    </source>
</evidence>
<keyword evidence="3" id="KW-1185">Reference proteome</keyword>
<proteinExistence type="predicted"/>
<sequence length="128" mass="14318">MTRCFFLYVRALSLVGSLECPETHLSVIPISPFGLAFRTEKEANPELTMLSNAIHSAHPRRLSSLLCAVLETSSEYAGPLQEKLLLRPGQLKQAIDALPENKRPTLAKRIDPWKLYIGEDDSDEKALQ</sequence>
<reference evidence="2" key="1">
    <citation type="submission" date="2018-12" db="EMBL/GenBank/DDBJ databases">
        <authorList>
            <person name="Syme R.A."/>
            <person name="Farfan-Caceres L."/>
            <person name="Lichtenzveig J."/>
        </authorList>
    </citation>
    <scope>NUCLEOTIDE SEQUENCE</scope>
    <source>
        <strain evidence="2">Al4</strain>
    </source>
</reference>
<feature type="signal peptide" evidence="1">
    <location>
        <begin position="1"/>
        <end position="17"/>
    </location>
</feature>
<evidence type="ECO:0000313" key="2">
    <source>
        <dbReference type="EMBL" id="KAF9700576.1"/>
    </source>
</evidence>